<dbReference type="Pfam" id="PF07561">
    <property type="entry name" value="DUF1540"/>
    <property type="match status" value="1"/>
</dbReference>
<dbReference type="KEGG" id="dgi:Desgi_0285"/>
<feature type="domain" description="DUF1540" evidence="1">
    <location>
        <begin position="4"/>
        <end position="46"/>
    </location>
</feature>
<evidence type="ECO:0000313" key="2">
    <source>
        <dbReference type="EMBL" id="AGK99870.1"/>
    </source>
</evidence>
<sequence length="56" mass="6225">MPRIKCSVKGCLYQEGTECRASSIQVKPTDPDLMTSVTDDTACQTFKPRVSMIEDL</sequence>
<reference evidence="2 3" key="1">
    <citation type="submission" date="2012-01" db="EMBL/GenBank/DDBJ databases">
        <title>Complete sequence of Desulfotomaculum gibsoniae DSM 7213.</title>
        <authorList>
            <consortium name="US DOE Joint Genome Institute"/>
            <person name="Lucas S."/>
            <person name="Han J."/>
            <person name="Lapidus A."/>
            <person name="Cheng J.-F."/>
            <person name="Goodwin L."/>
            <person name="Pitluck S."/>
            <person name="Peters L."/>
            <person name="Ovchinnikova G."/>
            <person name="Teshima H."/>
            <person name="Detter J.C."/>
            <person name="Han C."/>
            <person name="Tapia R."/>
            <person name="Land M."/>
            <person name="Hauser L."/>
            <person name="Kyrpides N."/>
            <person name="Ivanova N."/>
            <person name="Pagani I."/>
            <person name="Parshina S."/>
            <person name="Plugge C."/>
            <person name="Muyzer G."/>
            <person name="Kuever J."/>
            <person name="Ivanova A."/>
            <person name="Nazina T."/>
            <person name="Klenk H.-P."/>
            <person name="Brambilla E."/>
            <person name="Spring S."/>
            <person name="Stams A.F."/>
            <person name="Woyke T."/>
        </authorList>
    </citation>
    <scope>NUCLEOTIDE SEQUENCE [LARGE SCALE GENOMIC DNA]</scope>
    <source>
        <strain evidence="2 3">DSM 7213</strain>
    </source>
</reference>
<evidence type="ECO:0000313" key="3">
    <source>
        <dbReference type="Proteomes" id="UP000013520"/>
    </source>
</evidence>
<proteinExistence type="predicted"/>
<dbReference type="AlphaFoldDB" id="R4KJR5"/>
<protein>
    <recommendedName>
        <fullName evidence="1">DUF1540 domain-containing protein</fullName>
    </recommendedName>
</protein>
<evidence type="ECO:0000259" key="1">
    <source>
        <dbReference type="Pfam" id="PF07561"/>
    </source>
</evidence>
<dbReference type="HOGENOM" id="CLU_201605_1_0_9"/>
<keyword evidence="3" id="KW-1185">Reference proteome</keyword>
<accession>R4KJR5</accession>
<gene>
    <name evidence="2" type="ORF">Desgi_0285</name>
</gene>
<dbReference type="OrthoDB" id="1684758at2"/>
<dbReference type="RefSeq" id="WP_006522942.1">
    <property type="nucleotide sequence ID" value="NC_021184.1"/>
</dbReference>
<dbReference type="Proteomes" id="UP000013520">
    <property type="component" value="Chromosome"/>
</dbReference>
<dbReference type="InterPro" id="IPR011437">
    <property type="entry name" value="DUF1540"/>
</dbReference>
<name>R4KJR5_9FIRM</name>
<organism evidence="2 3">
    <name type="scientific">Desulfoscipio gibsoniae DSM 7213</name>
    <dbReference type="NCBI Taxonomy" id="767817"/>
    <lineage>
        <taxon>Bacteria</taxon>
        <taxon>Bacillati</taxon>
        <taxon>Bacillota</taxon>
        <taxon>Clostridia</taxon>
        <taxon>Eubacteriales</taxon>
        <taxon>Desulfallaceae</taxon>
        <taxon>Desulfoscipio</taxon>
    </lineage>
</organism>
<dbReference type="EMBL" id="CP003273">
    <property type="protein sequence ID" value="AGK99870.1"/>
    <property type="molecule type" value="Genomic_DNA"/>
</dbReference>